<name>A0A2S2E2I6_9ALTE</name>
<gene>
    <name evidence="1" type="ORF">HMF8227_01383</name>
</gene>
<reference evidence="1 2" key="1">
    <citation type="submission" date="2018-05" db="EMBL/GenBank/DDBJ databases">
        <title>Salinimonas sp. HMF8227 Genome sequencing and assembly.</title>
        <authorList>
            <person name="Kang H."/>
            <person name="Kang J."/>
            <person name="Cha I."/>
            <person name="Kim H."/>
            <person name="Joh K."/>
        </authorList>
    </citation>
    <scope>NUCLEOTIDE SEQUENCE [LARGE SCALE GENOMIC DNA]</scope>
    <source>
        <strain evidence="1 2">HMF8227</strain>
    </source>
</reference>
<dbReference type="EMBL" id="CP029347">
    <property type="protein sequence ID" value="AWL11858.1"/>
    <property type="molecule type" value="Genomic_DNA"/>
</dbReference>
<organism evidence="1 2">
    <name type="scientific">Saliniradius amylolyticus</name>
    <dbReference type="NCBI Taxonomy" id="2183582"/>
    <lineage>
        <taxon>Bacteria</taxon>
        <taxon>Pseudomonadati</taxon>
        <taxon>Pseudomonadota</taxon>
        <taxon>Gammaproteobacteria</taxon>
        <taxon>Alteromonadales</taxon>
        <taxon>Alteromonadaceae</taxon>
        <taxon>Saliniradius</taxon>
    </lineage>
</organism>
<sequence length="353" mass="39923">MLRLAVILLMVLSGPTYGAVVSDLYQGRVAIDNQSASAQSKAMGEALAQVLVKVRGKEDILSHPDTRRQLRNADELLSQYRFEQQQQQLFYLARFDQAKVNQLIRGAGFPIWGQRRPESLLWLALDPVDGERGLVSEYHHAGLVREFKEQARRRGIVLRLPLMDLTDVNRVSALDVWGRFIEHIQQSSERYQPQVVFSARMYPEVSDAENSESEQWRADWDMVLEEQFFQGYLLASNPDALARRLVNALANQLAEQYATGQVNGQSESLLMTFDNVTSLDSFVGISRVLSSLAVVSNVSLKHIQGAQASYEVGLLGSEQDLLQSLSLEPKIQRQRDNFGQPVTDNRFIWVNND</sequence>
<evidence type="ECO:0000313" key="1">
    <source>
        <dbReference type="EMBL" id="AWL11858.1"/>
    </source>
</evidence>
<dbReference type="InterPro" id="IPR018642">
    <property type="entry name" value="DUF2066"/>
</dbReference>
<dbReference type="Proteomes" id="UP000245728">
    <property type="component" value="Chromosome"/>
</dbReference>
<evidence type="ECO:0008006" key="3">
    <source>
        <dbReference type="Google" id="ProtNLM"/>
    </source>
</evidence>
<accession>A0A2S2E2I6</accession>
<proteinExistence type="predicted"/>
<dbReference type="KEGG" id="salh:HMF8227_01383"/>
<evidence type="ECO:0000313" key="2">
    <source>
        <dbReference type="Proteomes" id="UP000245728"/>
    </source>
</evidence>
<dbReference type="Pfam" id="PF09839">
    <property type="entry name" value="DUF2066"/>
    <property type="match status" value="1"/>
</dbReference>
<keyword evidence="2" id="KW-1185">Reference proteome</keyword>
<dbReference type="AlphaFoldDB" id="A0A2S2E2I6"/>
<dbReference type="RefSeq" id="WP_109339475.1">
    <property type="nucleotide sequence ID" value="NZ_CP029347.1"/>
</dbReference>
<protein>
    <recommendedName>
        <fullName evidence="3">DUF2066 domain-containing protein</fullName>
    </recommendedName>
</protein>
<dbReference type="OrthoDB" id="6195299at2"/>